<dbReference type="Proteomes" id="UP001152798">
    <property type="component" value="Chromosome 4"/>
</dbReference>
<accession>A0A9P0HE81</accession>
<name>A0A9P0HE81_NEZVI</name>
<evidence type="ECO:0000313" key="1">
    <source>
        <dbReference type="EMBL" id="CAH1400267.1"/>
    </source>
</evidence>
<keyword evidence="2" id="KW-1185">Reference proteome</keyword>
<gene>
    <name evidence="1" type="ORF">NEZAVI_LOCUS9547</name>
</gene>
<reference evidence="1" key="1">
    <citation type="submission" date="2022-01" db="EMBL/GenBank/DDBJ databases">
        <authorList>
            <person name="King R."/>
        </authorList>
    </citation>
    <scope>NUCLEOTIDE SEQUENCE</scope>
</reference>
<sequence length="75" mass="8384">MVAVSSVAEVQSVTLKIVIKSANYVKEVYLWRTLWRYPARICCGCGGRYRGEIAVQIGLCQDMNTISKNKRGTIS</sequence>
<evidence type="ECO:0000313" key="2">
    <source>
        <dbReference type="Proteomes" id="UP001152798"/>
    </source>
</evidence>
<proteinExistence type="predicted"/>
<dbReference type="AlphaFoldDB" id="A0A9P0HE81"/>
<protein>
    <submittedName>
        <fullName evidence="1">Uncharacterized protein</fullName>
    </submittedName>
</protein>
<dbReference type="EMBL" id="OV725080">
    <property type="protein sequence ID" value="CAH1400267.1"/>
    <property type="molecule type" value="Genomic_DNA"/>
</dbReference>
<organism evidence="1 2">
    <name type="scientific">Nezara viridula</name>
    <name type="common">Southern green stink bug</name>
    <name type="synonym">Cimex viridulus</name>
    <dbReference type="NCBI Taxonomy" id="85310"/>
    <lineage>
        <taxon>Eukaryota</taxon>
        <taxon>Metazoa</taxon>
        <taxon>Ecdysozoa</taxon>
        <taxon>Arthropoda</taxon>
        <taxon>Hexapoda</taxon>
        <taxon>Insecta</taxon>
        <taxon>Pterygota</taxon>
        <taxon>Neoptera</taxon>
        <taxon>Paraneoptera</taxon>
        <taxon>Hemiptera</taxon>
        <taxon>Heteroptera</taxon>
        <taxon>Panheteroptera</taxon>
        <taxon>Pentatomomorpha</taxon>
        <taxon>Pentatomoidea</taxon>
        <taxon>Pentatomidae</taxon>
        <taxon>Pentatominae</taxon>
        <taxon>Nezara</taxon>
    </lineage>
</organism>